<dbReference type="PROSITE" id="PS52016">
    <property type="entry name" value="TONB_DEPENDENT_REC_3"/>
    <property type="match status" value="1"/>
</dbReference>
<feature type="domain" description="Secretin/TonB short N-terminal" evidence="13">
    <location>
        <begin position="45"/>
        <end position="95"/>
    </location>
</feature>
<keyword evidence="9 10" id="KW-0998">Cell outer membrane</keyword>
<dbReference type="InterPro" id="IPR012910">
    <property type="entry name" value="Plug_dom"/>
</dbReference>
<keyword evidence="6" id="KW-0408">Iron</keyword>
<reference evidence="15 16" key="1">
    <citation type="submission" date="2017-12" db="EMBL/GenBank/DDBJ databases">
        <title>The genome sequence of Caulobacter flavus CGMCC1 15093.</title>
        <authorList>
            <person name="Gao J."/>
            <person name="Mao X."/>
            <person name="Sun J."/>
        </authorList>
    </citation>
    <scope>NUCLEOTIDE SEQUENCE [LARGE SCALE GENOMIC DNA]</scope>
    <source>
        <strain evidence="15 16">CGMCC1 15093</strain>
    </source>
</reference>
<dbReference type="Pfam" id="PF07660">
    <property type="entry name" value="STN"/>
    <property type="match status" value="1"/>
</dbReference>
<keyword evidence="2 10" id="KW-0813">Transport</keyword>
<evidence type="ECO:0000256" key="5">
    <source>
        <dbReference type="ARBA" id="ARBA00022692"/>
    </source>
</evidence>
<accession>A0A2N5CQK8</accession>
<evidence type="ECO:0000313" key="17">
    <source>
        <dbReference type="Proteomes" id="UP000281192"/>
    </source>
</evidence>
<evidence type="ECO:0000256" key="1">
    <source>
        <dbReference type="ARBA" id="ARBA00004571"/>
    </source>
</evidence>
<dbReference type="Proteomes" id="UP000281192">
    <property type="component" value="Chromosome"/>
</dbReference>
<dbReference type="OrthoDB" id="9760333at2"/>
<evidence type="ECO:0000256" key="12">
    <source>
        <dbReference type="SAM" id="MobiDB-lite"/>
    </source>
</evidence>
<dbReference type="InterPro" id="IPR011662">
    <property type="entry name" value="Secretin/TonB_short_N"/>
</dbReference>
<evidence type="ECO:0000256" key="2">
    <source>
        <dbReference type="ARBA" id="ARBA00022448"/>
    </source>
</evidence>
<organism evidence="15 16">
    <name type="scientific">Caulobacter flavus</name>
    <dbReference type="NCBI Taxonomy" id="1679497"/>
    <lineage>
        <taxon>Bacteria</taxon>
        <taxon>Pseudomonadati</taxon>
        <taxon>Pseudomonadota</taxon>
        <taxon>Alphaproteobacteria</taxon>
        <taxon>Caulobacterales</taxon>
        <taxon>Caulobacteraceae</taxon>
        <taxon>Caulobacter</taxon>
    </lineage>
</organism>
<dbReference type="Gene3D" id="2.40.170.20">
    <property type="entry name" value="TonB-dependent receptor, beta-barrel domain"/>
    <property type="match status" value="1"/>
</dbReference>
<dbReference type="PANTHER" id="PTHR30442:SF0">
    <property type="entry name" value="FE(3+) DICITRATE TRANSPORT PROTEIN FECA"/>
    <property type="match status" value="1"/>
</dbReference>
<keyword evidence="17" id="KW-1185">Reference proteome</keyword>
<protein>
    <submittedName>
        <fullName evidence="15">Heme-binding protein</fullName>
    </submittedName>
</protein>
<dbReference type="EMBL" id="PJRQ01000038">
    <property type="protein sequence ID" value="PLR10260.1"/>
    <property type="molecule type" value="Genomic_DNA"/>
</dbReference>
<evidence type="ECO:0000259" key="13">
    <source>
        <dbReference type="SMART" id="SM00965"/>
    </source>
</evidence>
<dbReference type="EMBL" id="CP026100">
    <property type="protein sequence ID" value="AYV48728.1"/>
    <property type="molecule type" value="Genomic_DNA"/>
</dbReference>
<evidence type="ECO:0000256" key="11">
    <source>
        <dbReference type="RuleBase" id="RU003357"/>
    </source>
</evidence>
<keyword evidence="7 11" id="KW-0798">TonB box</keyword>
<keyword evidence="8 10" id="KW-0472">Membrane</keyword>
<evidence type="ECO:0000256" key="7">
    <source>
        <dbReference type="ARBA" id="ARBA00023077"/>
    </source>
</evidence>
<evidence type="ECO:0000256" key="8">
    <source>
        <dbReference type="ARBA" id="ARBA00023136"/>
    </source>
</evidence>
<evidence type="ECO:0000256" key="4">
    <source>
        <dbReference type="ARBA" id="ARBA00022496"/>
    </source>
</evidence>
<dbReference type="InterPro" id="IPR000531">
    <property type="entry name" value="Beta-barrel_TonB"/>
</dbReference>
<sequence>MLTTALAGAGVAMPAAAQESAQRAYDIPAQPLPSALTAFGRQSGLQVSVPAALARGRVSGAVSGRLSAAEAVSRLLAGTGLTYRIQGDVLTLSPAPTAEGATQLGALRVQGDAASAGQGGQSGAPFADEEGDDARADAVYSKARSSAYIPRETLERFRGTSVADIVKGVAGVTAGDPRSANALDLNIRGVQGQGRIPVVIDGGQSTIDTYRGYAGQSQRNYLDPDLISSVSITKGPSLEANASGGIGGVVVMDTLKAADILRAGKDFGMRVRAGISDASTKDLPAWSAFQNPSRNDITRPGSHFYNLAVAKSWDRFDLVAAYAKRENGNYFSGSEGYENFPTGRGLLATLNPAKTEVFNTSNSSESFLLKGTWKISDDQVLEAGYRHFDGRQGEIMASQIIRVNRERVPQWALGHMDLDAYNLRYRYRPANDLIDLKANLWLTKAESLAYNGLTGVTPWFLDRPTQWYDGPTFNTEDGYRDAYWNELSIERFGGDVTNTSRVFTGLGRLDFTYGGSFTSEDIKPGPNSPILEEDLRNNRYLRNAERKEYSLVGSVTWAPNDQWELTAGGRFNRIDIRDRNRTATEGPYEVTGRYRDTTFYMPNPTRPGALTSVARVYWFPDAQGNFTEASLFASPYEKGTVGDIKGWTTYRADAAEDLEGPTSWTWSKPIRRKADAFMPTVSASYKPTQNSLVYVKYAEGVKLPSLFESTLGLFTAAKPTNDLKPERSKSWEVGASILQRDLWKTGDRGALKVAYFDTRIRDLITRDYRTLSAGLIRNVDSFNVEGVELQGSYDMGRVFAELSAHRYFKAETCAPDIAAERRAYGQQRGIDELINTPDCVAGGFEGSYTNTQNPPKYNVNLTAGTRLFQDRLIVGGRMVANSGPISKLDKEWNVGLSAIQQLYRKATVYDLFATYKVTEQVTLDANLDNVGDEYYLDPLSLAVVPAPGRTLRLALTWRY</sequence>
<keyword evidence="5 10" id="KW-0812">Transmembrane</keyword>
<comment type="similarity">
    <text evidence="10 11">Belongs to the TonB-dependent receptor family.</text>
</comment>
<keyword evidence="3 10" id="KW-1134">Transmembrane beta strand</keyword>
<dbReference type="Pfam" id="PF00593">
    <property type="entry name" value="TonB_dep_Rec_b-barrel"/>
    <property type="match status" value="1"/>
</dbReference>
<name>A0A2N5CQK8_9CAUL</name>
<reference evidence="14 17" key="2">
    <citation type="submission" date="2018-01" db="EMBL/GenBank/DDBJ databases">
        <title>Complete genome sequence of Caulobacter flavus RHGG3.</title>
        <authorList>
            <person name="Yang E."/>
        </authorList>
    </citation>
    <scope>NUCLEOTIDE SEQUENCE [LARGE SCALE GENOMIC DNA]</scope>
    <source>
        <strain evidence="14 17">RHGG3</strain>
    </source>
</reference>
<dbReference type="SUPFAM" id="SSF56935">
    <property type="entry name" value="Porins"/>
    <property type="match status" value="1"/>
</dbReference>
<dbReference type="GO" id="GO:0033214">
    <property type="term" value="P:siderophore-iron import into cell"/>
    <property type="evidence" value="ECO:0007669"/>
    <property type="project" value="TreeGrafter"/>
</dbReference>
<dbReference type="InterPro" id="IPR039426">
    <property type="entry name" value="TonB-dep_rcpt-like"/>
</dbReference>
<gene>
    <name evidence="14" type="ORF">C1707_22055</name>
    <name evidence="15" type="ORF">CFHF_17220</name>
</gene>
<dbReference type="AlphaFoldDB" id="A0A2N5CQK8"/>
<evidence type="ECO:0000256" key="6">
    <source>
        <dbReference type="ARBA" id="ARBA00023004"/>
    </source>
</evidence>
<dbReference type="InterPro" id="IPR037066">
    <property type="entry name" value="Plug_dom_sf"/>
</dbReference>
<comment type="subcellular location">
    <subcellularLocation>
        <location evidence="1 10">Cell outer membrane</location>
        <topology evidence="1 10">Multi-pass membrane protein</topology>
    </subcellularLocation>
</comment>
<feature type="region of interest" description="Disordered" evidence="12">
    <location>
        <begin position="112"/>
        <end position="133"/>
    </location>
</feature>
<evidence type="ECO:0000256" key="10">
    <source>
        <dbReference type="PROSITE-ProRule" id="PRU01360"/>
    </source>
</evidence>
<dbReference type="SMART" id="SM00965">
    <property type="entry name" value="STN"/>
    <property type="match status" value="1"/>
</dbReference>
<keyword evidence="4" id="KW-0410">Iron transport</keyword>
<keyword evidence="4" id="KW-0406">Ion transport</keyword>
<evidence type="ECO:0000256" key="9">
    <source>
        <dbReference type="ARBA" id="ARBA00023237"/>
    </source>
</evidence>
<evidence type="ECO:0000313" key="15">
    <source>
        <dbReference type="EMBL" id="PLR10260.1"/>
    </source>
</evidence>
<evidence type="ECO:0000256" key="3">
    <source>
        <dbReference type="ARBA" id="ARBA00022452"/>
    </source>
</evidence>
<proteinExistence type="inferred from homology"/>
<dbReference type="GO" id="GO:0009279">
    <property type="term" value="C:cell outer membrane"/>
    <property type="evidence" value="ECO:0007669"/>
    <property type="project" value="UniProtKB-SubCell"/>
</dbReference>
<dbReference type="InterPro" id="IPR036942">
    <property type="entry name" value="Beta-barrel_TonB_sf"/>
</dbReference>
<evidence type="ECO:0000313" key="14">
    <source>
        <dbReference type="EMBL" id="AYV48728.1"/>
    </source>
</evidence>
<evidence type="ECO:0000313" key="16">
    <source>
        <dbReference type="Proteomes" id="UP000234483"/>
    </source>
</evidence>
<dbReference type="Pfam" id="PF07715">
    <property type="entry name" value="Plug"/>
    <property type="match status" value="1"/>
</dbReference>
<dbReference type="Proteomes" id="UP000234483">
    <property type="component" value="Unassembled WGS sequence"/>
</dbReference>
<dbReference type="KEGG" id="cfh:C1707_22055"/>
<dbReference type="Gene3D" id="2.170.130.10">
    <property type="entry name" value="TonB-dependent receptor, plug domain"/>
    <property type="match status" value="1"/>
</dbReference>
<dbReference type="Gene3D" id="3.55.50.30">
    <property type="match status" value="1"/>
</dbReference>
<dbReference type="PANTHER" id="PTHR30442">
    <property type="entry name" value="IRON III DICITRATE TRANSPORT PROTEIN FECA"/>
    <property type="match status" value="1"/>
</dbReference>